<gene>
    <name evidence="1" type="ORF">RDI58_027331</name>
</gene>
<keyword evidence="2" id="KW-1185">Reference proteome</keyword>
<reference evidence="1 2" key="1">
    <citation type="submission" date="2024-02" db="EMBL/GenBank/DDBJ databases">
        <title>de novo genome assembly of Solanum bulbocastanum strain 11H21.</title>
        <authorList>
            <person name="Hosaka A.J."/>
        </authorList>
    </citation>
    <scope>NUCLEOTIDE SEQUENCE [LARGE SCALE GENOMIC DNA]</scope>
    <source>
        <tissue evidence="1">Young leaves</tissue>
    </source>
</reference>
<name>A0AAN8SVB0_SOLBU</name>
<evidence type="ECO:0000313" key="2">
    <source>
        <dbReference type="Proteomes" id="UP001371456"/>
    </source>
</evidence>
<sequence length="108" mass="11896">MSLGLPVAATVNCADNTSELLVAATITLSFLRHFSTISTTLQALASSLDSESESEYPFYGLINKSNFLKLQGFSLVETEKRVQHVMCGLDAHNRFRACCRYILLTCPC</sequence>
<dbReference type="EMBL" id="JBANQN010000011">
    <property type="protein sequence ID" value="KAK6776330.1"/>
    <property type="molecule type" value="Genomic_DNA"/>
</dbReference>
<accession>A0AAN8SVB0</accession>
<dbReference type="AlphaFoldDB" id="A0AAN8SVB0"/>
<proteinExistence type="predicted"/>
<evidence type="ECO:0000313" key="1">
    <source>
        <dbReference type="EMBL" id="KAK6776330.1"/>
    </source>
</evidence>
<organism evidence="1 2">
    <name type="scientific">Solanum bulbocastanum</name>
    <name type="common">Wild potato</name>
    <dbReference type="NCBI Taxonomy" id="147425"/>
    <lineage>
        <taxon>Eukaryota</taxon>
        <taxon>Viridiplantae</taxon>
        <taxon>Streptophyta</taxon>
        <taxon>Embryophyta</taxon>
        <taxon>Tracheophyta</taxon>
        <taxon>Spermatophyta</taxon>
        <taxon>Magnoliopsida</taxon>
        <taxon>eudicotyledons</taxon>
        <taxon>Gunneridae</taxon>
        <taxon>Pentapetalae</taxon>
        <taxon>asterids</taxon>
        <taxon>lamiids</taxon>
        <taxon>Solanales</taxon>
        <taxon>Solanaceae</taxon>
        <taxon>Solanoideae</taxon>
        <taxon>Solaneae</taxon>
        <taxon>Solanum</taxon>
    </lineage>
</organism>
<comment type="caution">
    <text evidence="1">The sequence shown here is derived from an EMBL/GenBank/DDBJ whole genome shotgun (WGS) entry which is preliminary data.</text>
</comment>
<protein>
    <submittedName>
        <fullName evidence="1">Uncharacterized protein</fullName>
    </submittedName>
</protein>
<dbReference type="Proteomes" id="UP001371456">
    <property type="component" value="Unassembled WGS sequence"/>
</dbReference>